<accession>A0A392QKK1</accession>
<reference evidence="1 2" key="1">
    <citation type="journal article" date="2018" name="Front. Plant Sci.">
        <title>Red Clover (Trifolium pratense) and Zigzag Clover (T. medium) - A Picture of Genomic Similarities and Differences.</title>
        <authorList>
            <person name="Dluhosova J."/>
            <person name="Istvanek J."/>
            <person name="Nedelnik J."/>
            <person name="Repkova J."/>
        </authorList>
    </citation>
    <scope>NUCLEOTIDE SEQUENCE [LARGE SCALE GENOMIC DNA]</scope>
    <source>
        <strain evidence="2">cv. 10/8</strain>
        <tissue evidence="1">Leaf</tissue>
    </source>
</reference>
<proteinExistence type="predicted"/>
<organism evidence="1 2">
    <name type="scientific">Trifolium medium</name>
    <dbReference type="NCBI Taxonomy" id="97028"/>
    <lineage>
        <taxon>Eukaryota</taxon>
        <taxon>Viridiplantae</taxon>
        <taxon>Streptophyta</taxon>
        <taxon>Embryophyta</taxon>
        <taxon>Tracheophyta</taxon>
        <taxon>Spermatophyta</taxon>
        <taxon>Magnoliopsida</taxon>
        <taxon>eudicotyledons</taxon>
        <taxon>Gunneridae</taxon>
        <taxon>Pentapetalae</taxon>
        <taxon>rosids</taxon>
        <taxon>fabids</taxon>
        <taxon>Fabales</taxon>
        <taxon>Fabaceae</taxon>
        <taxon>Papilionoideae</taxon>
        <taxon>50 kb inversion clade</taxon>
        <taxon>NPAAA clade</taxon>
        <taxon>Hologalegina</taxon>
        <taxon>IRL clade</taxon>
        <taxon>Trifolieae</taxon>
        <taxon>Trifolium</taxon>
    </lineage>
</organism>
<evidence type="ECO:0000313" key="2">
    <source>
        <dbReference type="Proteomes" id="UP000265520"/>
    </source>
</evidence>
<name>A0A392QKK1_9FABA</name>
<dbReference type="AlphaFoldDB" id="A0A392QKK1"/>
<comment type="caution">
    <text evidence="1">The sequence shown here is derived from an EMBL/GenBank/DDBJ whole genome shotgun (WGS) entry which is preliminary data.</text>
</comment>
<keyword evidence="2" id="KW-1185">Reference proteome</keyword>
<protein>
    <submittedName>
        <fullName evidence="1">Uncharacterized protein</fullName>
    </submittedName>
</protein>
<dbReference type="EMBL" id="LXQA010144451">
    <property type="protein sequence ID" value="MCI24943.1"/>
    <property type="molecule type" value="Genomic_DNA"/>
</dbReference>
<sequence length="76" mass="8873">MEISKNRLQRAKSVLITAWVKDDEARVEEFGEPISWIKVERSGSLAGIEKVDWIIKELEDEEWMVLMRFRHGDGGQ</sequence>
<dbReference type="Proteomes" id="UP000265520">
    <property type="component" value="Unassembled WGS sequence"/>
</dbReference>
<evidence type="ECO:0000313" key="1">
    <source>
        <dbReference type="EMBL" id="MCI24943.1"/>
    </source>
</evidence>